<name>A0A5K1K7V8_9APHY</name>
<feature type="region of interest" description="Disordered" evidence="1">
    <location>
        <begin position="130"/>
        <end position="174"/>
    </location>
</feature>
<feature type="compositionally biased region" description="Acidic residues" evidence="1">
    <location>
        <begin position="162"/>
        <end position="174"/>
    </location>
</feature>
<organism evidence="2">
    <name type="scientific">Ganoderma boninense</name>
    <dbReference type="NCBI Taxonomy" id="34458"/>
    <lineage>
        <taxon>Eukaryota</taxon>
        <taxon>Fungi</taxon>
        <taxon>Dikarya</taxon>
        <taxon>Basidiomycota</taxon>
        <taxon>Agaricomycotina</taxon>
        <taxon>Agaricomycetes</taxon>
        <taxon>Polyporales</taxon>
        <taxon>Polyporaceae</taxon>
        <taxon>Ganoderma</taxon>
    </lineage>
</organism>
<evidence type="ECO:0000256" key="1">
    <source>
        <dbReference type="SAM" id="MobiDB-lite"/>
    </source>
</evidence>
<gene>
    <name evidence="2" type="primary">I1S9V9</name>
</gene>
<accession>A0A5K1K7V8</accession>
<sequence length="174" mass="19249">MPVYRSTRRAAKTLSRTANTHSSRLVELRARIRKLMNQNLRDLTGNRRARMRWSTKGYARHVVIRGGKILKGWPTQAGVPFGNLSDVPGGQPVMELLLALWTSGILRFEDASEDDVDLAVWNPTAVLPGTPLATPQRAPVETIEGAEDPEDPIEDAAWSSEVEGEASEVDEFTD</sequence>
<feature type="compositionally biased region" description="Acidic residues" evidence="1">
    <location>
        <begin position="144"/>
        <end position="154"/>
    </location>
</feature>
<proteinExistence type="predicted"/>
<dbReference type="AlphaFoldDB" id="A0A5K1K7V8"/>
<dbReference type="EMBL" id="LR730109">
    <property type="protein sequence ID" value="VWP02316.1"/>
    <property type="molecule type" value="Genomic_DNA"/>
</dbReference>
<protein>
    <submittedName>
        <fullName evidence="2">DEP domain-containing protein</fullName>
    </submittedName>
</protein>
<evidence type="ECO:0000313" key="2">
    <source>
        <dbReference type="EMBL" id="VWP02316.1"/>
    </source>
</evidence>
<reference evidence="2" key="1">
    <citation type="submission" date="2019-10" db="EMBL/GenBank/DDBJ databases">
        <authorList>
            <person name="Nor Muhammad N."/>
        </authorList>
    </citation>
    <scope>NUCLEOTIDE SEQUENCE</scope>
</reference>